<proteinExistence type="predicted"/>
<comment type="caution">
    <text evidence="4">The sequence shown here is derived from an EMBL/GenBank/DDBJ whole genome shotgun (WGS) entry which is preliminary data.</text>
</comment>
<feature type="compositionally biased region" description="Basic and acidic residues" evidence="2">
    <location>
        <begin position="1"/>
        <end position="12"/>
    </location>
</feature>
<feature type="compositionally biased region" description="Basic and acidic residues" evidence="2">
    <location>
        <begin position="530"/>
        <end position="549"/>
    </location>
</feature>
<keyword evidence="5" id="KW-1185">Reference proteome</keyword>
<gene>
    <name evidence="4" type="ORF">WHR41_08384</name>
</gene>
<reference evidence="4 5" key="1">
    <citation type="journal article" date="2020" name="Microbiol. Resour. Announc.">
        <title>Draft Genome Sequence of a Cladosporium Species Isolated from the Mesophotic Ascidian Didemnum maculosum.</title>
        <authorList>
            <person name="Gioti A."/>
            <person name="Siaperas R."/>
            <person name="Nikolaivits E."/>
            <person name="Le Goff G."/>
            <person name="Ouazzani J."/>
            <person name="Kotoulas G."/>
            <person name="Topakas E."/>
        </authorList>
    </citation>
    <scope>NUCLEOTIDE SEQUENCE [LARGE SCALE GENOMIC DNA]</scope>
    <source>
        <strain evidence="4 5">TM138-S3</strain>
    </source>
</reference>
<feature type="compositionally biased region" description="Basic and acidic residues" evidence="2">
    <location>
        <begin position="672"/>
        <end position="682"/>
    </location>
</feature>
<evidence type="ECO:0000313" key="4">
    <source>
        <dbReference type="EMBL" id="KAL1582888.1"/>
    </source>
</evidence>
<feature type="compositionally biased region" description="Low complexity" evidence="2">
    <location>
        <begin position="555"/>
        <end position="574"/>
    </location>
</feature>
<evidence type="ECO:0000256" key="1">
    <source>
        <dbReference type="SAM" id="Coils"/>
    </source>
</evidence>
<feature type="region of interest" description="Disordered" evidence="2">
    <location>
        <begin position="526"/>
        <end position="708"/>
    </location>
</feature>
<dbReference type="InterPro" id="IPR059025">
    <property type="entry name" value="STB6_N"/>
</dbReference>
<feature type="compositionally biased region" description="Polar residues" evidence="2">
    <location>
        <begin position="589"/>
        <end position="607"/>
    </location>
</feature>
<feature type="region of interest" description="Disordered" evidence="2">
    <location>
        <begin position="1"/>
        <end position="48"/>
    </location>
</feature>
<feature type="domain" description="STB6-like N-terminal" evidence="3">
    <location>
        <begin position="63"/>
        <end position="202"/>
    </location>
</feature>
<keyword evidence="1" id="KW-0175">Coiled coil</keyword>
<feature type="compositionally biased region" description="Acidic residues" evidence="2">
    <location>
        <begin position="612"/>
        <end position="625"/>
    </location>
</feature>
<feature type="region of interest" description="Disordered" evidence="2">
    <location>
        <begin position="438"/>
        <end position="497"/>
    </location>
</feature>
<dbReference type="AlphaFoldDB" id="A0AB34KI03"/>
<accession>A0AB34KI03</accession>
<feature type="compositionally biased region" description="Basic and acidic residues" evidence="2">
    <location>
        <begin position="477"/>
        <end position="486"/>
    </location>
</feature>
<dbReference type="GeneID" id="96009826"/>
<feature type="compositionally biased region" description="Polar residues" evidence="2">
    <location>
        <begin position="634"/>
        <end position="648"/>
    </location>
</feature>
<name>A0AB34KI03_9PEZI</name>
<feature type="compositionally biased region" description="Low complexity" evidence="2">
    <location>
        <begin position="14"/>
        <end position="25"/>
    </location>
</feature>
<protein>
    <recommendedName>
        <fullName evidence="3">STB6-like N-terminal domain-containing protein</fullName>
    </recommendedName>
</protein>
<organism evidence="4 5">
    <name type="scientific">Cladosporium halotolerans</name>
    <dbReference type="NCBI Taxonomy" id="1052096"/>
    <lineage>
        <taxon>Eukaryota</taxon>
        <taxon>Fungi</taxon>
        <taxon>Dikarya</taxon>
        <taxon>Ascomycota</taxon>
        <taxon>Pezizomycotina</taxon>
        <taxon>Dothideomycetes</taxon>
        <taxon>Dothideomycetidae</taxon>
        <taxon>Cladosporiales</taxon>
        <taxon>Cladosporiaceae</taxon>
        <taxon>Cladosporium</taxon>
    </lineage>
</organism>
<feature type="compositionally biased region" description="Acidic residues" evidence="2">
    <location>
        <begin position="658"/>
        <end position="671"/>
    </location>
</feature>
<dbReference type="RefSeq" id="XP_069225995.1">
    <property type="nucleotide sequence ID" value="XM_069376988.1"/>
</dbReference>
<dbReference type="GO" id="GO:0070822">
    <property type="term" value="C:Sin3-type complex"/>
    <property type="evidence" value="ECO:0007669"/>
    <property type="project" value="TreeGrafter"/>
</dbReference>
<evidence type="ECO:0000313" key="5">
    <source>
        <dbReference type="Proteomes" id="UP000803884"/>
    </source>
</evidence>
<dbReference type="PANTHER" id="PTHR31011">
    <property type="entry name" value="PROTEIN STB2-RELATED"/>
    <property type="match status" value="1"/>
</dbReference>
<dbReference type="Pfam" id="PF25995">
    <property type="entry name" value="STB6_N"/>
    <property type="match status" value="1"/>
</dbReference>
<feature type="compositionally biased region" description="Basic and acidic residues" evidence="2">
    <location>
        <begin position="34"/>
        <end position="48"/>
    </location>
</feature>
<feature type="compositionally biased region" description="Basic and acidic residues" evidence="2">
    <location>
        <begin position="692"/>
        <end position="705"/>
    </location>
</feature>
<dbReference type="Proteomes" id="UP000803884">
    <property type="component" value="Unassembled WGS sequence"/>
</dbReference>
<dbReference type="InterPro" id="IPR038919">
    <property type="entry name" value="STB2/STB2"/>
</dbReference>
<feature type="coiled-coil region" evidence="1">
    <location>
        <begin position="796"/>
        <end position="869"/>
    </location>
</feature>
<evidence type="ECO:0000256" key="2">
    <source>
        <dbReference type="SAM" id="MobiDB-lite"/>
    </source>
</evidence>
<dbReference type="EMBL" id="JAAQHG020000042">
    <property type="protein sequence ID" value="KAL1582888.1"/>
    <property type="molecule type" value="Genomic_DNA"/>
</dbReference>
<sequence length="881" mass="98350">MAVRQSMDERRSRPSQIPSPSFQRPTTAPNGGERNLKRVPTSERPEDVIAEHDTPAAVESGRQRFVLDDPVAFRYLEEDPSTTTLERRRELKGYECYIVEQWTTSRTHPTFVITTYTGDPSHVIVVGVLSVPTDESQWSPRLRIYFKALNQYHARRSDTPLGTLMVTNLSAFPSSLTVIPVPDGDLRKHRFDFFVNEDLKRLGCTGRVGLTLVPPSSATIAKFHQLYRTSDKNEIYKSVMELVRLCQTALTLFNKLDIDYADGLLCDVTENAVNDWWLAIGSDYYQSEPHDGILGPTTVAALLGLLMGARNRLHAIGAPVGKDAFDTESMKRGIGSFQKQQRLTKSRRLDEHTLSRLHRVSTKAASSDSWTVPRVVKSTVAELSGKGGEMVMDVVGGRDRAGIAEIETTDLERFVQLIYGERPKWLWYGKPMKKAKEAQEEKRTASGGLVFRPDEQGGFAWTGRKSTVDGMPVPPREQYDDLRSPMEYDTEDDDDQKRGLFKRATGLKNDAKSGLGKFKGVVGLGHHQKLSQEDYPKSPIERTSLEARRPPMSRSQTSPASSPTSTASTTQETSLDAALAAQRKETSGESETAQQGVNRGQSSGSRESFQDVAEEEGEDDDDDNMTDNGEPVQRTATSDTNYTHTIPTSDHRPSLAETNEEAIESGDELDMDPEHIQEDATPHRTLSLSHVENTKADPRPDEHYPRHLSFSLAEDSVLTWRELTASDSESESDDPAAQYAAQELRSKSTIDLRLALKQLSTDTADWTRAQLSMLQDIRPLAENNADRLVDTYQPRLESLQSLQANIEGLLRNEKEELEEGSKELETLAAKLEYEIDGLKSRVEDVEAGVSDFERSVGRVEDRVTELEKDGHGGRSWGCTVQ</sequence>
<dbReference type="PANTHER" id="PTHR31011:SF2">
    <property type="entry name" value="PROTEIN STB2-RELATED"/>
    <property type="match status" value="1"/>
</dbReference>
<evidence type="ECO:0000259" key="3">
    <source>
        <dbReference type="Pfam" id="PF25995"/>
    </source>
</evidence>